<keyword evidence="3" id="KW-1185">Reference proteome</keyword>
<dbReference type="PANTHER" id="PTHR37694:SF1">
    <property type="entry name" value="SLR8022 PROTEIN"/>
    <property type="match status" value="1"/>
</dbReference>
<dbReference type="PANTHER" id="PTHR37694">
    <property type="entry name" value="SLR8022 PROTEIN"/>
    <property type="match status" value="1"/>
</dbReference>
<evidence type="ECO:0000313" key="2">
    <source>
        <dbReference type="EMBL" id="QDS94829.1"/>
    </source>
</evidence>
<name>A0A517MIV9_9BACT</name>
<dbReference type="OrthoDB" id="8265259at2"/>
<dbReference type="CDD" id="cd02230">
    <property type="entry name" value="cupin_HP0902-like"/>
    <property type="match status" value="1"/>
</dbReference>
<feature type="domain" description="Cupin type-2" evidence="1">
    <location>
        <begin position="41"/>
        <end position="102"/>
    </location>
</feature>
<accession>A0A517MIV9</accession>
<evidence type="ECO:0000313" key="3">
    <source>
        <dbReference type="Proteomes" id="UP000320672"/>
    </source>
</evidence>
<gene>
    <name evidence="2" type="ORF">FF011L_36110</name>
</gene>
<proteinExistence type="predicted"/>
<dbReference type="Gene3D" id="2.60.120.10">
    <property type="entry name" value="Jelly Rolls"/>
    <property type="match status" value="1"/>
</dbReference>
<organism evidence="2 3">
    <name type="scientific">Roseimaritima multifibrata</name>
    <dbReference type="NCBI Taxonomy" id="1930274"/>
    <lineage>
        <taxon>Bacteria</taxon>
        <taxon>Pseudomonadati</taxon>
        <taxon>Planctomycetota</taxon>
        <taxon>Planctomycetia</taxon>
        <taxon>Pirellulales</taxon>
        <taxon>Pirellulaceae</taxon>
        <taxon>Roseimaritima</taxon>
    </lineage>
</organism>
<dbReference type="SUPFAM" id="SSF51182">
    <property type="entry name" value="RmlC-like cupins"/>
    <property type="match status" value="1"/>
</dbReference>
<dbReference type="KEGG" id="rml:FF011L_36110"/>
<dbReference type="InterPro" id="IPR014710">
    <property type="entry name" value="RmlC-like_jellyroll"/>
</dbReference>
<sequence>MAINHANPAEVIHLQPLGSKIDSTKTYTLFKTDVMEAIRLVMPAGKQIPEHKARGEITVHCLEGAVKFFVGETPHELSAGDMLYLEAGKLHAVEAIEDSTVLVTIFLNKAS</sequence>
<dbReference type="AlphaFoldDB" id="A0A517MIV9"/>
<dbReference type="EMBL" id="CP036262">
    <property type="protein sequence ID" value="QDS94829.1"/>
    <property type="molecule type" value="Genomic_DNA"/>
</dbReference>
<evidence type="ECO:0000259" key="1">
    <source>
        <dbReference type="Pfam" id="PF07883"/>
    </source>
</evidence>
<protein>
    <submittedName>
        <fullName evidence="2">Cupin domain protein</fullName>
    </submittedName>
</protein>
<dbReference type="InterPro" id="IPR011051">
    <property type="entry name" value="RmlC_Cupin_sf"/>
</dbReference>
<reference evidence="2 3" key="1">
    <citation type="submission" date="2019-02" db="EMBL/GenBank/DDBJ databases">
        <title>Deep-cultivation of Planctomycetes and their phenomic and genomic characterization uncovers novel biology.</title>
        <authorList>
            <person name="Wiegand S."/>
            <person name="Jogler M."/>
            <person name="Boedeker C."/>
            <person name="Pinto D."/>
            <person name="Vollmers J."/>
            <person name="Rivas-Marin E."/>
            <person name="Kohn T."/>
            <person name="Peeters S.H."/>
            <person name="Heuer A."/>
            <person name="Rast P."/>
            <person name="Oberbeckmann S."/>
            <person name="Bunk B."/>
            <person name="Jeske O."/>
            <person name="Meyerdierks A."/>
            <person name="Storesund J.E."/>
            <person name="Kallscheuer N."/>
            <person name="Luecker S."/>
            <person name="Lage O.M."/>
            <person name="Pohl T."/>
            <person name="Merkel B.J."/>
            <person name="Hornburger P."/>
            <person name="Mueller R.-W."/>
            <person name="Bruemmer F."/>
            <person name="Labrenz M."/>
            <person name="Spormann A.M."/>
            <person name="Op den Camp H."/>
            <person name="Overmann J."/>
            <person name="Amann R."/>
            <person name="Jetten M.S.M."/>
            <person name="Mascher T."/>
            <person name="Medema M.H."/>
            <person name="Devos D.P."/>
            <person name="Kaster A.-K."/>
            <person name="Ovreas L."/>
            <person name="Rohde M."/>
            <person name="Galperin M.Y."/>
            <person name="Jogler C."/>
        </authorList>
    </citation>
    <scope>NUCLEOTIDE SEQUENCE [LARGE SCALE GENOMIC DNA]</scope>
    <source>
        <strain evidence="2 3">FF011L</strain>
    </source>
</reference>
<dbReference type="Proteomes" id="UP000320672">
    <property type="component" value="Chromosome"/>
</dbReference>
<dbReference type="RefSeq" id="WP_145352784.1">
    <property type="nucleotide sequence ID" value="NZ_CP036262.1"/>
</dbReference>
<dbReference type="Pfam" id="PF07883">
    <property type="entry name" value="Cupin_2"/>
    <property type="match status" value="1"/>
</dbReference>
<dbReference type="InterPro" id="IPR013096">
    <property type="entry name" value="Cupin_2"/>
</dbReference>